<dbReference type="KEGG" id="smon:AWR27_00405"/>
<feature type="compositionally biased region" description="Basic and acidic residues" evidence="3">
    <location>
        <begin position="8"/>
        <end position="21"/>
    </location>
</feature>
<dbReference type="CDD" id="cd05355">
    <property type="entry name" value="SDR_c1"/>
    <property type="match status" value="1"/>
</dbReference>
<dbReference type="AlphaFoldDB" id="A0A1P9WRE2"/>
<evidence type="ECO:0000256" key="1">
    <source>
        <dbReference type="ARBA" id="ARBA00006484"/>
    </source>
</evidence>
<dbReference type="Pfam" id="PF13561">
    <property type="entry name" value="adh_short_C2"/>
    <property type="match status" value="1"/>
</dbReference>
<dbReference type="PRINTS" id="PR00081">
    <property type="entry name" value="GDHRDH"/>
</dbReference>
<keyword evidence="2" id="KW-0560">Oxidoreductase</keyword>
<dbReference type="PANTHER" id="PTHR48107">
    <property type="entry name" value="NADPH-DEPENDENT ALDEHYDE REDUCTASE-LIKE PROTEIN, CHLOROPLASTIC-RELATED"/>
    <property type="match status" value="1"/>
</dbReference>
<dbReference type="EMBL" id="CP014263">
    <property type="protein sequence ID" value="AQG77945.1"/>
    <property type="molecule type" value="Genomic_DNA"/>
</dbReference>
<sequence>MENQIKPQHQEQHPGLETEMNPKPKYIRHLYVGSDKLKDKVALITGGDSGIGRAVAIHFAREGADVAIVYTPEEEPDAQETKRLVEAEGRQCLTLSGDLRQLAFCQQIVADTVARFGKLNILVNNAAVQYQHEDIGQIREEDLLKTFDINVYAQFRVTKAALPHLHEGDSIICTTSITAYQGRADLLDYSATKGAIMAFVRALSSNLASKKIRVNGVAPGPIWTPLIPSSFPAKQVAQFGKDVPMKRPGQPSEIAPAFVYLASDDASYVMGQVIHANGGTIVNT</sequence>
<reference evidence="4 5" key="1">
    <citation type="submission" date="2016-01" db="EMBL/GenBank/DDBJ databases">
        <authorList>
            <person name="Oliw E.H."/>
        </authorList>
    </citation>
    <scope>NUCLEOTIDE SEQUENCE [LARGE SCALE GENOMIC DNA]</scope>
    <source>
        <strain evidence="4 5">DY10</strain>
    </source>
</reference>
<dbReference type="PROSITE" id="PS00061">
    <property type="entry name" value="ADH_SHORT"/>
    <property type="match status" value="1"/>
</dbReference>
<proteinExistence type="inferred from homology"/>
<keyword evidence="5" id="KW-1185">Reference proteome</keyword>
<dbReference type="InterPro" id="IPR002347">
    <property type="entry name" value="SDR_fam"/>
</dbReference>
<accession>A0A1P9WRE2</accession>
<dbReference type="PANTHER" id="PTHR48107:SF16">
    <property type="entry name" value="NADPH-DEPENDENT ALDEHYDE REDUCTASE 1, CHLOROPLASTIC"/>
    <property type="match status" value="1"/>
</dbReference>
<dbReference type="OrthoDB" id="9788235at2"/>
<gene>
    <name evidence="4" type="ORF">AWR27_00405</name>
</gene>
<dbReference type="GO" id="GO:0016614">
    <property type="term" value="F:oxidoreductase activity, acting on CH-OH group of donors"/>
    <property type="evidence" value="ECO:0007669"/>
    <property type="project" value="UniProtKB-ARBA"/>
</dbReference>
<dbReference type="Gene3D" id="3.40.50.720">
    <property type="entry name" value="NAD(P)-binding Rossmann-like Domain"/>
    <property type="match status" value="1"/>
</dbReference>
<protein>
    <submittedName>
        <fullName evidence="4">NAD(P)-dependent oxidoreductase</fullName>
    </submittedName>
</protein>
<comment type="similarity">
    <text evidence="1">Belongs to the short-chain dehydrogenases/reductases (SDR) family.</text>
</comment>
<evidence type="ECO:0000256" key="3">
    <source>
        <dbReference type="SAM" id="MobiDB-lite"/>
    </source>
</evidence>
<evidence type="ECO:0000313" key="5">
    <source>
        <dbReference type="Proteomes" id="UP000187941"/>
    </source>
</evidence>
<dbReference type="PRINTS" id="PR00080">
    <property type="entry name" value="SDRFAMILY"/>
</dbReference>
<evidence type="ECO:0000256" key="2">
    <source>
        <dbReference type="ARBA" id="ARBA00023002"/>
    </source>
</evidence>
<feature type="region of interest" description="Disordered" evidence="3">
    <location>
        <begin position="1"/>
        <end position="21"/>
    </location>
</feature>
<dbReference type="STRING" id="1178516.AWR27_00405"/>
<dbReference type="FunFam" id="3.40.50.720:FF:000084">
    <property type="entry name" value="Short-chain dehydrogenase reductase"/>
    <property type="match status" value="1"/>
</dbReference>
<organism evidence="4 5">
    <name type="scientific">Spirosoma montaniterrae</name>
    <dbReference type="NCBI Taxonomy" id="1178516"/>
    <lineage>
        <taxon>Bacteria</taxon>
        <taxon>Pseudomonadati</taxon>
        <taxon>Bacteroidota</taxon>
        <taxon>Cytophagia</taxon>
        <taxon>Cytophagales</taxon>
        <taxon>Cytophagaceae</taxon>
        <taxon>Spirosoma</taxon>
    </lineage>
</organism>
<dbReference type="InterPro" id="IPR036291">
    <property type="entry name" value="NAD(P)-bd_dom_sf"/>
</dbReference>
<dbReference type="SUPFAM" id="SSF51735">
    <property type="entry name" value="NAD(P)-binding Rossmann-fold domains"/>
    <property type="match status" value="1"/>
</dbReference>
<dbReference type="RefSeq" id="WP_077129370.1">
    <property type="nucleotide sequence ID" value="NZ_CP014263.1"/>
</dbReference>
<dbReference type="Proteomes" id="UP000187941">
    <property type="component" value="Chromosome"/>
</dbReference>
<name>A0A1P9WRE2_9BACT</name>
<evidence type="ECO:0000313" key="4">
    <source>
        <dbReference type="EMBL" id="AQG77945.1"/>
    </source>
</evidence>
<dbReference type="InterPro" id="IPR020904">
    <property type="entry name" value="Sc_DH/Rdtase_CS"/>
</dbReference>
<dbReference type="NCBIfam" id="NF005214">
    <property type="entry name" value="PRK06701.1"/>
    <property type="match status" value="1"/>
</dbReference>